<dbReference type="Pfam" id="PF02518">
    <property type="entry name" value="HATPase_c"/>
    <property type="match status" value="1"/>
</dbReference>
<evidence type="ECO:0000256" key="4">
    <source>
        <dbReference type="ARBA" id="ARBA00022679"/>
    </source>
</evidence>
<evidence type="ECO:0000259" key="9">
    <source>
        <dbReference type="PROSITE" id="PS50110"/>
    </source>
</evidence>
<dbReference type="Gene3D" id="3.30.450.40">
    <property type="match status" value="1"/>
</dbReference>
<dbReference type="SUPFAM" id="SSF52172">
    <property type="entry name" value="CheY-like"/>
    <property type="match status" value="1"/>
</dbReference>
<dbReference type="InterPro" id="IPR003661">
    <property type="entry name" value="HisK_dim/P_dom"/>
</dbReference>
<keyword evidence="3 6" id="KW-0597">Phosphoprotein</keyword>
<accession>A0ABZ1USM1</accession>
<dbReference type="SMART" id="SM00065">
    <property type="entry name" value="GAF"/>
    <property type="match status" value="1"/>
</dbReference>
<name>A0ABZ1USM1_9BURK</name>
<feature type="modified residue" description="4-aspartylphosphate" evidence="6">
    <location>
        <position position="59"/>
    </location>
</feature>
<dbReference type="CDD" id="cd00130">
    <property type="entry name" value="PAS"/>
    <property type="match status" value="1"/>
</dbReference>
<evidence type="ECO:0000256" key="3">
    <source>
        <dbReference type="ARBA" id="ARBA00022553"/>
    </source>
</evidence>
<evidence type="ECO:0000256" key="7">
    <source>
        <dbReference type="SAM" id="Coils"/>
    </source>
</evidence>
<dbReference type="CDD" id="cd00082">
    <property type="entry name" value="HisKA"/>
    <property type="match status" value="1"/>
</dbReference>
<keyword evidence="10" id="KW-0067">ATP-binding</keyword>
<feature type="coiled-coil region" evidence="7">
    <location>
        <begin position="457"/>
        <end position="484"/>
    </location>
</feature>
<feature type="domain" description="Response regulatory" evidence="9">
    <location>
        <begin position="11"/>
        <end position="126"/>
    </location>
</feature>
<dbReference type="Gene3D" id="1.10.287.130">
    <property type="match status" value="1"/>
</dbReference>
<keyword evidence="4" id="KW-0808">Transferase</keyword>
<dbReference type="PANTHER" id="PTHR43065">
    <property type="entry name" value="SENSOR HISTIDINE KINASE"/>
    <property type="match status" value="1"/>
</dbReference>
<dbReference type="PANTHER" id="PTHR43065:SF47">
    <property type="match status" value="1"/>
</dbReference>
<evidence type="ECO:0000259" key="8">
    <source>
        <dbReference type="PROSITE" id="PS50109"/>
    </source>
</evidence>
<dbReference type="GO" id="GO:0005524">
    <property type="term" value="F:ATP binding"/>
    <property type="evidence" value="ECO:0007669"/>
    <property type="project" value="UniProtKB-KW"/>
</dbReference>
<organism evidence="10 11">
    <name type="scientific">[Empedobacter] haloabium</name>
    <dbReference type="NCBI Taxonomy" id="592317"/>
    <lineage>
        <taxon>Bacteria</taxon>
        <taxon>Pseudomonadati</taxon>
        <taxon>Pseudomonadota</taxon>
        <taxon>Betaproteobacteria</taxon>
        <taxon>Burkholderiales</taxon>
        <taxon>Oxalobacteraceae</taxon>
        <taxon>Telluria group</taxon>
        <taxon>Telluria group incertae sedis</taxon>
    </lineage>
</organism>
<comment type="catalytic activity">
    <reaction evidence="1">
        <text>ATP + protein L-histidine = ADP + protein N-phospho-L-histidine.</text>
        <dbReference type="EC" id="2.7.13.3"/>
    </reaction>
</comment>
<dbReference type="PROSITE" id="PS50109">
    <property type="entry name" value="HIS_KIN"/>
    <property type="match status" value="1"/>
</dbReference>
<dbReference type="NCBIfam" id="TIGR00229">
    <property type="entry name" value="sensory_box"/>
    <property type="match status" value="1"/>
</dbReference>
<keyword evidence="10" id="KW-0547">Nucleotide-binding</keyword>
<dbReference type="InterPro" id="IPR011006">
    <property type="entry name" value="CheY-like_superfamily"/>
</dbReference>
<evidence type="ECO:0000256" key="2">
    <source>
        <dbReference type="ARBA" id="ARBA00012438"/>
    </source>
</evidence>
<dbReference type="InterPro" id="IPR004358">
    <property type="entry name" value="Sig_transdc_His_kin-like_C"/>
</dbReference>
<evidence type="ECO:0000256" key="6">
    <source>
        <dbReference type="PROSITE-ProRule" id="PRU00169"/>
    </source>
</evidence>
<dbReference type="SUPFAM" id="SSF55781">
    <property type="entry name" value="GAF domain-like"/>
    <property type="match status" value="1"/>
</dbReference>
<evidence type="ECO:0000256" key="1">
    <source>
        <dbReference type="ARBA" id="ARBA00000085"/>
    </source>
</evidence>
<dbReference type="InterPro" id="IPR036890">
    <property type="entry name" value="HATPase_C_sf"/>
</dbReference>
<dbReference type="SUPFAM" id="SSF55785">
    <property type="entry name" value="PYP-like sensor domain (PAS domain)"/>
    <property type="match status" value="1"/>
</dbReference>
<evidence type="ECO:0000313" key="10">
    <source>
        <dbReference type="EMBL" id="WUR15315.1"/>
    </source>
</evidence>
<dbReference type="InterPro" id="IPR029016">
    <property type="entry name" value="GAF-like_dom_sf"/>
</dbReference>
<dbReference type="InterPro" id="IPR003018">
    <property type="entry name" value="GAF"/>
</dbReference>
<dbReference type="InterPro" id="IPR035965">
    <property type="entry name" value="PAS-like_dom_sf"/>
</dbReference>
<dbReference type="SMART" id="SM00448">
    <property type="entry name" value="REC"/>
    <property type="match status" value="1"/>
</dbReference>
<evidence type="ECO:0000313" key="11">
    <source>
        <dbReference type="Proteomes" id="UP000321323"/>
    </source>
</evidence>
<dbReference type="InterPro" id="IPR001789">
    <property type="entry name" value="Sig_transdc_resp-reg_receiver"/>
</dbReference>
<dbReference type="Pfam" id="PF00072">
    <property type="entry name" value="Response_reg"/>
    <property type="match status" value="1"/>
</dbReference>
<keyword evidence="11" id="KW-1185">Reference proteome</keyword>
<dbReference type="Gene3D" id="3.30.565.10">
    <property type="entry name" value="Histidine kinase-like ATPase, C-terminal domain"/>
    <property type="match status" value="1"/>
</dbReference>
<dbReference type="EMBL" id="CP136508">
    <property type="protein sequence ID" value="WUR15315.1"/>
    <property type="molecule type" value="Genomic_DNA"/>
</dbReference>
<dbReference type="Pfam" id="PF13426">
    <property type="entry name" value="PAS_9"/>
    <property type="match status" value="1"/>
</dbReference>
<dbReference type="EC" id="2.7.13.3" evidence="2"/>
<dbReference type="Proteomes" id="UP000321323">
    <property type="component" value="Chromosome"/>
</dbReference>
<keyword evidence="5" id="KW-0418">Kinase</keyword>
<dbReference type="InterPro" id="IPR005467">
    <property type="entry name" value="His_kinase_dom"/>
</dbReference>
<dbReference type="PROSITE" id="PS50110">
    <property type="entry name" value="RESPONSE_REGULATORY"/>
    <property type="match status" value="1"/>
</dbReference>
<proteinExistence type="predicted"/>
<dbReference type="InterPro" id="IPR003594">
    <property type="entry name" value="HATPase_dom"/>
</dbReference>
<dbReference type="Pfam" id="PF13185">
    <property type="entry name" value="GAF_2"/>
    <property type="match status" value="1"/>
</dbReference>
<protein>
    <recommendedName>
        <fullName evidence="2">histidine kinase</fullName>
        <ecNumber evidence="2">2.7.13.3</ecNumber>
    </recommendedName>
</protein>
<dbReference type="InterPro" id="IPR000014">
    <property type="entry name" value="PAS"/>
</dbReference>
<dbReference type="Gene3D" id="3.40.50.2300">
    <property type="match status" value="1"/>
</dbReference>
<dbReference type="SMART" id="SM00387">
    <property type="entry name" value="HATPase_c"/>
    <property type="match status" value="1"/>
</dbReference>
<dbReference type="SMART" id="SM00091">
    <property type="entry name" value="PAS"/>
    <property type="match status" value="1"/>
</dbReference>
<feature type="domain" description="Histidine kinase" evidence="8">
    <location>
        <begin position="500"/>
        <end position="731"/>
    </location>
</feature>
<dbReference type="Gene3D" id="3.30.450.20">
    <property type="entry name" value="PAS domain"/>
    <property type="match status" value="1"/>
</dbReference>
<dbReference type="SUPFAM" id="SSF55874">
    <property type="entry name" value="ATPase domain of HSP90 chaperone/DNA topoisomerase II/histidine kinase"/>
    <property type="match status" value="1"/>
</dbReference>
<gene>
    <name evidence="10" type="ORF">E7V67_009470</name>
</gene>
<evidence type="ECO:0000256" key="5">
    <source>
        <dbReference type="ARBA" id="ARBA00022777"/>
    </source>
</evidence>
<keyword evidence="7" id="KW-0175">Coiled coil</keyword>
<sequence length="732" mass="78270">MAQLNLPDTLHTILIVSAAEHAALARMLARLELGVRVVNRGDSALAAIADDGVALVLLDVALAGSARLELLPRLAHAAPGRALPVLVMSAAPSEEERERALQAGAAGYLRLPCAPEEIVEKIQIELTVRHAWPDLPRGELPDVATLEVNYHTLLAGSPDAILLFDAVRGTPIDVNRNAERLFGRTSAELMRLRLADLCPPAQPDGTPSREAIDALLHKVLGGEVRVFPMTFQHSSGRAVDCEIRLVMLEQHGMRLLHMRLVDVTGQRLAEALRTGQNALLEMVARGAPLTETLNRLLLLMEAQAPGVVCTIQLLDEDGKTVRPGAAPSLPPEYLQALDGIAVGPRAGSCGTAMFLREPVIAADIARDPLWEGYRELALRHGLRACWAVPILGDASTVLGSFAIYYRDARMPRTEDERLVDVAVHLAGIAIERTRREAELARHRGHLEELVLARTAELRHAKEQAEQASASLAAALDNLRLTQDELVRRDKLAALGALVAGVAHELNTPIGNSLTVASTMSEHLATLKSRLHAGLRRADLEQYLEAAGEADGVIVRNLTRAGRLIASFKQVAVDTASSQRRRFRLDEFIAELVLPLLAATPQPRPKVRQQIAPDLVMDSYPGPLGQALSALFENAVVHGLAGRDDGTVTIAAHGLDDGAIALSVSDDGAGIAPEHVARVYDPFFTTRPGAGAAGLGLHITHNIVTGVLGGRIALDSTPGLGTTFTLTLPAVAP</sequence>
<dbReference type="PRINTS" id="PR00344">
    <property type="entry name" value="BCTRLSENSOR"/>
</dbReference>
<reference evidence="10 11" key="1">
    <citation type="journal article" date="2019" name="Int. J. Syst. Evol. Microbiol.">
        <title>The Draft Whole-Genome Sequence of the Antibiotic Producer Empedobacter haloabium ATCC 31962 Provides Indications for Its Taxonomic Reclassification.</title>
        <authorList>
            <person name="Miess H."/>
            <person name="Arlt P."/>
            <person name="Apel A.K."/>
            <person name="Weber T."/>
            <person name="Nieselt K."/>
            <person name="Hanssen F."/>
            <person name="Czemmel S."/>
            <person name="Nahnsen S."/>
            <person name="Gross H."/>
        </authorList>
    </citation>
    <scope>NUCLEOTIDE SEQUENCE [LARGE SCALE GENOMIC DNA]</scope>
    <source>
        <strain evidence="10 11">ATCC 31962</strain>
    </source>
</reference>